<feature type="compositionally biased region" description="Basic and acidic residues" evidence="1">
    <location>
        <begin position="19"/>
        <end position="28"/>
    </location>
</feature>
<proteinExistence type="predicted"/>
<feature type="region of interest" description="Disordered" evidence="1">
    <location>
        <begin position="68"/>
        <end position="93"/>
    </location>
</feature>
<keyword evidence="3" id="KW-1185">Reference proteome</keyword>
<feature type="region of interest" description="Disordered" evidence="1">
    <location>
        <begin position="14"/>
        <end position="34"/>
    </location>
</feature>
<feature type="region of interest" description="Disordered" evidence="1">
    <location>
        <begin position="127"/>
        <end position="167"/>
    </location>
</feature>
<dbReference type="OrthoDB" id="4501024at2759"/>
<sequence>MVFLNLRSWGRRGLLSPGKEQRQPRARNESLLPPSWIGERPARLSGVAIKAPNRLPIDENAFVDETAPEVQAGEEVNDKNRAPSDNAEDLYDEHEQMTENRLLLETRRELEEQHSAATEKIQQLTRQLEESHKEHTRKQLADREKSEQQDYLLRQSREEASASANRHQEELNKLYHKLNALQSGQQSWGDDQIVEAMRNLNQNLDRWVKANFKDATKLESCFSARWNLVLGNTVRALRTLSCLSARSIAPGSETAFHTWRIATSMAIEGGTKEKCETAFADIIQTVEGRFGVFCSTDSEPRKRQLEKLLRKCADFKVTLSRQKQAFFFHCSPAGVEFSLPFMTFGGGDGQPAGKVRWSLWPAIMKWHDDTGRDVLETELVWTME</sequence>
<evidence type="ECO:0000313" key="2">
    <source>
        <dbReference type="EMBL" id="RAL05411.1"/>
    </source>
</evidence>
<accession>A0A395HBU2</accession>
<dbReference type="VEuPathDB" id="FungiDB:BO80DRAFT_431351"/>
<evidence type="ECO:0000313" key="3">
    <source>
        <dbReference type="Proteomes" id="UP000249402"/>
    </source>
</evidence>
<dbReference type="GeneID" id="37225604"/>
<feature type="compositionally biased region" description="Basic and acidic residues" evidence="1">
    <location>
        <begin position="127"/>
        <end position="148"/>
    </location>
</feature>
<evidence type="ECO:0000256" key="1">
    <source>
        <dbReference type="SAM" id="MobiDB-lite"/>
    </source>
</evidence>
<reference evidence="2 3" key="1">
    <citation type="submission" date="2018-02" db="EMBL/GenBank/DDBJ databases">
        <title>The genomes of Aspergillus section Nigri reveals drivers in fungal speciation.</title>
        <authorList>
            <consortium name="DOE Joint Genome Institute"/>
            <person name="Vesth T.C."/>
            <person name="Nybo J."/>
            <person name="Theobald S."/>
            <person name="Brandl J."/>
            <person name="Frisvad J.C."/>
            <person name="Nielsen K.F."/>
            <person name="Lyhne E.K."/>
            <person name="Kogle M.E."/>
            <person name="Kuo A."/>
            <person name="Riley R."/>
            <person name="Clum A."/>
            <person name="Nolan M."/>
            <person name="Lipzen A."/>
            <person name="Salamov A."/>
            <person name="Henrissat B."/>
            <person name="Wiebenga A."/>
            <person name="De vries R.P."/>
            <person name="Grigoriev I.V."/>
            <person name="Mortensen U.H."/>
            <person name="Andersen M.R."/>
            <person name="Baker S.E."/>
        </authorList>
    </citation>
    <scope>NUCLEOTIDE SEQUENCE [LARGE SCALE GENOMIC DNA]</scope>
    <source>
        <strain evidence="2 3">CBS 121593</strain>
    </source>
</reference>
<dbReference type="EMBL" id="KZ824421">
    <property type="protein sequence ID" value="RAL05411.1"/>
    <property type="molecule type" value="Genomic_DNA"/>
</dbReference>
<gene>
    <name evidence="2" type="ORF">BO80DRAFT_431351</name>
</gene>
<name>A0A395HBU2_9EURO</name>
<dbReference type="Proteomes" id="UP000249402">
    <property type="component" value="Unassembled WGS sequence"/>
</dbReference>
<protein>
    <submittedName>
        <fullName evidence="2">Uncharacterized protein</fullName>
    </submittedName>
</protein>
<organism evidence="2 3">
    <name type="scientific">Aspergillus ibericus CBS 121593</name>
    <dbReference type="NCBI Taxonomy" id="1448316"/>
    <lineage>
        <taxon>Eukaryota</taxon>
        <taxon>Fungi</taxon>
        <taxon>Dikarya</taxon>
        <taxon>Ascomycota</taxon>
        <taxon>Pezizomycotina</taxon>
        <taxon>Eurotiomycetes</taxon>
        <taxon>Eurotiomycetidae</taxon>
        <taxon>Eurotiales</taxon>
        <taxon>Aspergillaceae</taxon>
        <taxon>Aspergillus</taxon>
        <taxon>Aspergillus subgen. Circumdati</taxon>
    </lineage>
</organism>
<dbReference type="RefSeq" id="XP_025579738.1">
    <property type="nucleotide sequence ID" value="XM_025720739.1"/>
</dbReference>
<dbReference type="AlphaFoldDB" id="A0A395HBU2"/>
<feature type="compositionally biased region" description="Basic and acidic residues" evidence="1">
    <location>
        <begin position="155"/>
        <end position="167"/>
    </location>
</feature>